<comment type="caution">
    <text evidence="1">The sequence shown here is derived from an EMBL/GenBank/DDBJ whole genome shotgun (WGS) entry which is preliminary data.</text>
</comment>
<name>A0ABW6HIH5_9FLAO</name>
<protein>
    <submittedName>
        <fullName evidence="1">Uncharacterized protein</fullName>
    </submittedName>
</protein>
<dbReference type="Proteomes" id="UP001600039">
    <property type="component" value="Unassembled WGS sequence"/>
</dbReference>
<keyword evidence="2" id="KW-1185">Reference proteome</keyword>
<evidence type="ECO:0000313" key="2">
    <source>
        <dbReference type="Proteomes" id="UP001600039"/>
    </source>
</evidence>
<organism evidence="1 2">
    <name type="scientific">Flavobacterium fructosi</name>
    <dbReference type="NCBI Taxonomy" id="3230416"/>
    <lineage>
        <taxon>Bacteria</taxon>
        <taxon>Pseudomonadati</taxon>
        <taxon>Bacteroidota</taxon>
        <taxon>Flavobacteriia</taxon>
        <taxon>Flavobacteriales</taxon>
        <taxon>Flavobacteriaceae</taxon>
        <taxon>Flavobacterium</taxon>
    </lineage>
</organism>
<dbReference type="RefSeq" id="WP_379856669.1">
    <property type="nucleotide sequence ID" value="NZ_JBHZQA010000001.1"/>
</dbReference>
<sequence>MIFHSFTVFRKEAISSKNNFVDFSVAKSIYDNGFSVKSITHYHKGAGIEKEISLNNLRKAYPALVNRVKDMETKILSSYSIYGFLTEYYSDPTV</sequence>
<reference evidence="1 2" key="1">
    <citation type="submission" date="2024-06" db="EMBL/GenBank/DDBJ databases">
        <title>Flavobacterium spp. isolated from glacier.</title>
        <authorList>
            <person name="Han D."/>
        </authorList>
    </citation>
    <scope>NUCLEOTIDE SEQUENCE [LARGE SCALE GENOMIC DNA]</scope>
    <source>
        <strain evidence="1 2">LB3P45</strain>
    </source>
</reference>
<dbReference type="EMBL" id="JBHZQA010000001">
    <property type="protein sequence ID" value="MFE3846821.1"/>
    <property type="molecule type" value="Genomic_DNA"/>
</dbReference>
<gene>
    <name evidence="1" type="ORF">ACFX5D_02420</name>
</gene>
<evidence type="ECO:0000313" key="1">
    <source>
        <dbReference type="EMBL" id="MFE3846821.1"/>
    </source>
</evidence>
<accession>A0ABW6HIH5</accession>
<proteinExistence type="predicted"/>